<keyword evidence="9 11" id="KW-0012">Acyltransferase</keyword>
<evidence type="ECO:0000256" key="7">
    <source>
        <dbReference type="ARBA" id="ARBA00022798"/>
    </source>
</evidence>
<dbReference type="SUPFAM" id="SSF52777">
    <property type="entry name" value="CoA-dependent acyltransferases"/>
    <property type="match status" value="1"/>
</dbReference>
<dbReference type="Pfam" id="PF03007">
    <property type="entry name" value="WS_DGAT_cat"/>
    <property type="match status" value="1"/>
</dbReference>
<dbReference type="InterPro" id="IPR009721">
    <property type="entry name" value="O-acyltransferase_WSD1_C"/>
</dbReference>
<dbReference type="InterPro" id="IPR014292">
    <property type="entry name" value="Acyl_transf_WS/DGAT"/>
</dbReference>
<evidence type="ECO:0000256" key="1">
    <source>
        <dbReference type="ARBA" id="ARBA00004771"/>
    </source>
</evidence>
<dbReference type="RefSeq" id="WP_319986965.1">
    <property type="nucleotide sequence ID" value="NZ_JAXAVV010000014.1"/>
</dbReference>
<keyword evidence="8 11" id="KW-0443">Lipid metabolism</keyword>
<dbReference type="Proteomes" id="UP001271792">
    <property type="component" value="Unassembled WGS sequence"/>
</dbReference>
<proteinExistence type="inferred from homology"/>
<comment type="catalytic activity">
    <reaction evidence="10 11">
        <text>an acyl-CoA + a 1,2-diacyl-sn-glycerol = a triacyl-sn-glycerol + CoA</text>
        <dbReference type="Rhea" id="RHEA:10868"/>
        <dbReference type="ChEBI" id="CHEBI:17815"/>
        <dbReference type="ChEBI" id="CHEBI:57287"/>
        <dbReference type="ChEBI" id="CHEBI:58342"/>
        <dbReference type="ChEBI" id="CHEBI:64615"/>
        <dbReference type="EC" id="2.3.1.20"/>
    </reaction>
</comment>
<evidence type="ECO:0000313" key="16">
    <source>
        <dbReference type="Proteomes" id="UP001271792"/>
    </source>
</evidence>
<gene>
    <name evidence="15" type="ORF">SK571_27415</name>
</gene>
<keyword evidence="16" id="KW-1185">Reference proteome</keyword>
<evidence type="ECO:0000256" key="3">
    <source>
        <dbReference type="ARBA" id="ARBA00009587"/>
    </source>
</evidence>
<accession>A0ABU4TXT4</accession>
<comment type="pathway">
    <text evidence="2">Lipid metabolism.</text>
</comment>
<evidence type="ECO:0000259" key="13">
    <source>
        <dbReference type="Pfam" id="PF03007"/>
    </source>
</evidence>
<keyword evidence="6 11" id="KW-0808">Transferase</keyword>
<dbReference type="PANTHER" id="PTHR31650:SF1">
    <property type="entry name" value="WAX ESTER SYNTHASE_DIACYLGLYCEROL ACYLTRANSFERASE 4-RELATED"/>
    <property type="match status" value="1"/>
</dbReference>
<evidence type="ECO:0000256" key="4">
    <source>
        <dbReference type="ARBA" id="ARBA00013244"/>
    </source>
</evidence>
<dbReference type="InterPro" id="IPR045034">
    <property type="entry name" value="O-acyltransferase_WSD1-like"/>
</dbReference>
<dbReference type="PANTHER" id="PTHR31650">
    <property type="entry name" value="O-ACYLTRANSFERASE (WSD1-LIKE) FAMILY PROTEIN"/>
    <property type="match status" value="1"/>
</dbReference>
<protein>
    <recommendedName>
        <fullName evidence="4 11">Diacylglycerol O-acyltransferase</fullName>
        <ecNumber evidence="4 11">2.3.1.20</ecNumber>
    </recommendedName>
</protein>
<evidence type="ECO:0000256" key="12">
    <source>
        <dbReference type="SAM" id="MobiDB-lite"/>
    </source>
</evidence>
<feature type="domain" description="O-acyltransferase WSD1-like N-terminal" evidence="13">
    <location>
        <begin position="1"/>
        <end position="266"/>
    </location>
</feature>
<comment type="caution">
    <text evidence="15">The sequence shown here is derived from an EMBL/GenBank/DDBJ whole genome shotgun (WGS) entry which is preliminary data.</text>
</comment>
<organism evidence="15 16">
    <name type="scientific">Lentzea kristufekii</name>
    <dbReference type="NCBI Taxonomy" id="3095430"/>
    <lineage>
        <taxon>Bacteria</taxon>
        <taxon>Bacillati</taxon>
        <taxon>Actinomycetota</taxon>
        <taxon>Actinomycetes</taxon>
        <taxon>Pseudonocardiales</taxon>
        <taxon>Pseudonocardiaceae</taxon>
        <taxon>Lentzea</taxon>
    </lineage>
</organism>
<comment type="pathway">
    <text evidence="1 11">Glycerolipid metabolism; triacylglycerol biosynthesis.</text>
</comment>
<feature type="compositionally biased region" description="Low complexity" evidence="12">
    <location>
        <begin position="474"/>
        <end position="495"/>
    </location>
</feature>
<evidence type="ECO:0000313" key="15">
    <source>
        <dbReference type="EMBL" id="MDX8053124.1"/>
    </source>
</evidence>
<reference evidence="15 16" key="2">
    <citation type="submission" date="2023-11" db="EMBL/GenBank/DDBJ databases">
        <authorList>
            <person name="Lara A.C."/>
            <person name="Chronakova A."/>
        </authorList>
    </citation>
    <scope>NUCLEOTIDE SEQUENCE [LARGE SCALE GENOMIC DNA]</scope>
    <source>
        <strain evidence="15 16">BCCO 10_0798</strain>
    </source>
</reference>
<dbReference type="GO" id="GO:0016746">
    <property type="term" value="F:acyltransferase activity"/>
    <property type="evidence" value="ECO:0007669"/>
    <property type="project" value="UniProtKB-KW"/>
</dbReference>
<feature type="domain" description="O-acyltransferase WSD1 C-terminal" evidence="14">
    <location>
        <begin position="309"/>
        <end position="453"/>
    </location>
</feature>
<dbReference type="EMBL" id="JAXAVV010000014">
    <property type="protein sequence ID" value="MDX8053124.1"/>
    <property type="molecule type" value="Genomic_DNA"/>
</dbReference>
<dbReference type="NCBIfam" id="TIGR02946">
    <property type="entry name" value="acyl_WS_DGAT"/>
    <property type="match status" value="1"/>
</dbReference>
<evidence type="ECO:0000256" key="8">
    <source>
        <dbReference type="ARBA" id="ARBA00023098"/>
    </source>
</evidence>
<evidence type="ECO:0000259" key="14">
    <source>
        <dbReference type="Pfam" id="PF06974"/>
    </source>
</evidence>
<evidence type="ECO:0000256" key="5">
    <source>
        <dbReference type="ARBA" id="ARBA00022516"/>
    </source>
</evidence>
<comment type="similarity">
    <text evidence="3 11">Belongs to the long-chain O-acyltransferase family.</text>
</comment>
<keyword evidence="5 11" id="KW-0444">Lipid biosynthesis</keyword>
<evidence type="ECO:0000256" key="10">
    <source>
        <dbReference type="ARBA" id="ARBA00048109"/>
    </source>
</evidence>
<reference evidence="15 16" key="1">
    <citation type="submission" date="2023-11" db="EMBL/GenBank/DDBJ databases">
        <title>Lentzea sokolovensis, sp. nov., Lentzea kristufkii, sp. nov., and Lentzea miocenensis, sp. nov., rare actinobacteria from Sokolov Coal Basin, Miocene lacustrine sediment, Czech Republic.</title>
        <authorList>
            <person name="Lara A."/>
            <person name="Kotroba L."/>
            <person name="Nouioui I."/>
            <person name="Neumann-Schaal M."/>
            <person name="Mast Y."/>
            <person name="Chronakova A."/>
        </authorList>
    </citation>
    <scope>NUCLEOTIDE SEQUENCE [LARGE SCALE GENOMIC DNA]</scope>
    <source>
        <strain evidence="15 16">BCCO 10_0798</strain>
    </source>
</reference>
<feature type="region of interest" description="Disordered" evidence="12">
    <location>
        <begin position="473"/>
        <end position="524"/>
    </location>
</feature>
<dbReference type="Pfam" id="PF06974">
    <property type="entry name" value="WS_DGAT_C"/>
    <property type="match status" value="1"/>
</dbReference>
<feature type="compositionally biased region" description="Basic residues" evidence="12">
    <location>
        <begin position="496"/>
        <end position="506"/>
    </location>
</feature>
<dbReference type="InterPro" id="IPR004255">
    <property type="entry name" value="O-acyltransferase_WSD1_N"/>
</dbReference>
<keyword evidence="7 11" id="KW-0319">Glycerol metabolism</keyword>
<evidence type="ECO:0000256" key="11">
    <source>
        <dbReference type="RuleBase" id="RU361241"/>
    </source>
</evidence>
<sequence>MSSLDASFYFIEDENVPMHVGSVLVFDGPAPSYGDVIRLFLARMDQVPRYRQKVKALPFHVGRPVWVDDDHFNILYHVRHTAVPSPGGEDQLRNLAGRIFAQKLDDSKPMWEAWLVEGLEGGRWAIISKVHHCMIDGVSGSDMLQLILDFRQETVLPEPKEWQPQPQPSTLDLVVDGVRDAIVTPVQHLSALPAVARNVRSFSEIMDFGKSVLGSLPGTARRLVTRAATSLNGPIGPHRRWVWARANLAEIKQIRTAAGGTVNDVILTAITRGFRDLLEKRGELTEGMVVRTMVPVSMRKADQHNELNNRVSAVLVNLPVGEADPVKRLASIRAQMDDLKNSRQAAGADVLTNLSNFAAPTLMALGSRTAMRFPQQILQTVTTNVPGPRIPLYMLGRPLVEMFPYVPIASTIRITVGIFSYLDRFTFGINADFDGVPDVQLLADGIRAGFDEMVALAAEAAERTEAAQKVVDTAPAAKPAPKAAAKPAVKPAAKPVVRKAAPKPRAVRATSKAATNGVKPETTA</sequence>
<evidence type="ECO:0000256" key="6">
    <source>
        <dbReference type="ARBA" id="ARBA00022679"/>
    </source>
</evidence>
<dbReference type="EC" id="2.3.1.20" evidence="4 11"/>
<evidence type="ECO:0000256" key="9">
    <source>
        <dbReference type="ARBA" id="ARBA00023315"/>
    </source>
</evidence>
<evidence type="ECO:0000256" key="2">
    <source>
        <dbReference type="ARBA" id="ARBA00005189"/>
    </source>
</evidence>
<name>A0ABU4TXT4_9PSEU</name>